<dbReference type="PANTHER" id="PTHR45683">
    <property type="entry name" value="MITOCHONDRIAL NICOTINAMIDE ADENINE DINUCLEOTIDE TRANSPORTER 1-RELATED-RELATED"/>
    <property type="match status" value="1"/>
</dbReference>
<dbReference type="Gene3D" id="1.50.40.10">
    <property type="entry name" value="Mitochondrial carrier domain"/>
    <property type="match status" value="3"/>
</dbReference>
<evidence type="ECO:0000313" key="13">
    <source>
        <dbReference type="EMBL" id="KIO20317.1"/>
    </source>
</evidence>
<evidence type="ECO:0000256" key="7">
    <source>
        <dbReference type="ARBA" id="ARBA00023128"/>
    </source>
</evidence>
<reference evidence="13 14" key="1">
    <citation type="submission" date="2014-04" db="EMBL/GenBank/DDBJ databases">
        <authorList>
            <consortium name="DOE Joint Genome Institute"/>
            <person name="Kuo A."/>
            <person name="Girlanda M."/>
            <person name="Perotto S."/>
            <person name="Kohler A."/>
            <person name="Nagy L.G."/>
            <person name="Floudas D."/>
            <person name="Copeland A."/>
            <person name="Barry K.W."/>
            <person name="Cichocki N."/>
            <person name="Veneault-Fourrey C."/>
            <person name="LaButti K."/>
            <person name="Lindquist E.A."/>
            <person name="Lipzen A."/>
            <person name="Lundell T."/>
            <person name="Morin E."/>
            <person name="Murat C."/>
            <person name="Sun H."/>
            <person name="Tunlid A."/>
            <person name="Henrissat B."/>
            <person name="Grigoriev I.V."/>
            <person name="Hibbett D.S."/>
            <person name="Martin F."/>
            <person name="Nordberg H.P."/>
            <person name="Cantor M.N."/>
            <person name="Hua S.X."/>
        </authorList>
    </citation>
    <scope>NUCLEOTIDE SEQUENCE [LARGE SCALE GENOMIC DNA]</scope>
    <source>
        <strain evidence="13 14">MUT 4182</strain>
    </source>
</reference>
<sequence length="362" mass="39971">MTPSSSNRNTLLSSASNSTIAGASAGFVSSVVTCPLDVIKTKLQAQKAPKGSPGYLGVSATVREILVRDGLKGLYRGLGPTMLGYLPTWAIYFTVYDGVKGWLGQPPTGYDASVGDLKPSLNPWPVHLLASVTAGATGTFCTSPLWVVKTRFMTQKPEEVRYKHTVDAFRIIYRNEGFKAFYRGLIPSLFGVTHVLVQFPLYEHLKEWYSHRLNVPKSHLPTWSILVCTTISKSVATLITYPHEVVRTRLQIRRRKPDVPPASNSLPPHDYQSAPYRQIHSHVPPPPLDQRAPGSVAPTSGSGPPPQRHISTLGMCVKIWREGSWRGFYKGMGINLVRTIPNSAMTLLTYELVMRLLVDNPP</sequence>
<dbReference type="InterPro" id="IPR023395">
    <property type="entry name" value="MCP_dom_sf"/>
</dbReference>
<keyword evidence="6 12" id="KW-1133">Transmembrane helix</keyword>
<evidence type="ECO:0000256" key="1">
    <source>
        <dbReference type="ARBA" id="ARBA00004225"/>
    </source>
</evidence>
<evidence type="ECO:0000256" key="11">
    <source>
        <dbReference type="SAM" id="MobiDB-lite"/>
    </source>
</evidence>
<feature type="region of interest" description="Disordered" evidence="11">
    <location>
        <begin position="252"/>
        <end position="271"/>
    </location>
</feature>
<keyword evidence="3 10" id="KW-0813">Transport</keyword>
<evidence type="ECO:0000256" key="5">
    <source>
        <dbReference type="ARBA" id="ARBA00022737"/>
    </source>
</evidence>
<keyword evidence="4 9" id="KW-0812">Transmembrane</keyword>
<reference evidence="14" key="2">
    <citation type="submission" date="2015-01" db="EMBL/GenBank/DDBJ databases">
        <title>Evolutionary Origins and Diversification of the Mycorrhizal Mutualists.</title>
        <authorList>
            <consortium name="DOE Joint Genome Institute"/>
            <consortium name="Mycorrhizal Genomics Consortium"/>
            <person name="Kohler A."/>
            <person name="Kuo A."/>
            <person name="Nagy L.G."/>
            <person name="Floudas D."/>
            <person name="Copeland A."/>
            <person name="Barry K.W."/>
            <person name="Cichocki N."/>
            <person name="Veneault-Fourrey C."/>
            <person name="LaButti K."/>
            <person name="Lindquist E.A."/>
            <person name="Lipzen A."/>
            <person name="Lundell T."/>
            <person name="Morin E."/>
            <person name="Murat C."/>
            <person name="Riley R."/>
            <person name="Ohm R."/>
            <person name="Sun H."/>
            <person name="Tunlid A."/>
            <person name="Henrissat B."/>
            <person name="Grigoriev I.V."/>
            <person name="Hibbett D.S."/>
            <person name="Martin F."/>
        </authorList>
    </citation>
    <scope>NUCLEOTIDE SEQUENCE [LARGE SCALE GENOMIC DNA]</scope>
    <source>
        <strain evidence="14">MUT 4182</strain>
    </source>
</reference>
<evidence type="ECO:0000256" key="6">
    <source>
        <dbReference type="ARBA" id="ARBA00022989"/>
    </source>
</evidence>
<proteinExistence type="inferred from homology"/>
<keyword evidence="5" id="KW-0677">Repeat</keyword>
<feature type="region of interest" description="Disordered" evidence="11">
    <location>
        <begin position="276"/>
        <end position="310"/>
    </location>
</feature>
<dbReference type="AlphaFoldDB" id="A0A0C3LFT0"/>
<dbReference type="HOGENOM" id="CLU_015166_6_1_1"/>
<gene>
    <name evidence="13" type="ORF">M407DRAFT_245857</name>
</gene>
<evidence type="ECO:0000256" key="8">
    <source>
        <dbReference type="ARBA" id="ARBA00023136"/>
    </source>
</evidence>
<dbReference type="Pfam" id="PF00153">
    <property type="entry name" value="Mito_carr"/>
    <property type="match status" value="4"/>
</dbReference>
<evidence type="ECO:0000256" key="12">
    <source>
        <dbReference type="SAM" id="Phobius"/>
    </source>
</evidence>
<dbReference type="InterPro" id="IPR018108">
    <property type="entry name" value="MCP_transmembrane"/>
</dbReference>
<evidence type="ECO:0000256" key="3">
    <source>
        <dbReference type="ARBA" id="ARBA00022448"/>
    </source>
</evidence>
<evidence type="ECO:0000313" key="14">
    <source>
        <dbReference type="Proteomes" id="UP000054248"/>
    </source>
</evidence>
<feature type="repeat" description="Solcar" evidence="9">
    <location>
        <begin position="122"/>
        <end position="208"/>
    </location>
</feature>
<dbReference type="EMBL" id="KN823179">
    <property type="protein sequence ID" value="KIO20317.1"/>
    <property type="molecule type" value="Genomic_DNA"/>
</dbReference>
<keyword evidence="14" id="KW-1185">Reference proteome</keyword>
<dbReference type="SUPFAM" id="SSF103506">
    <property type="entry name" value="Mitochondrial carrier"/>
    <property type="match status" value="1"/>
</dbReference>
<feature type="repeat" description="Solcar" evidence="9">
    <location>
        <begin position="224"/>
        <end position="356"/>
    </location>
</feature>
<evidence type="ECO:0000256" key="10">
    <source>
        <dbReference type="RuleBase" id="RU000488"/>
    </source>
</evidence>
<organism evidence="13 14">
    <name type="scientific">Tulasnella calospora MUT 4182</name>
    <dbReference type="NCBI Taxonomy" id="1051891"/>
    <lineage>
        <taxon>Eukaryota</taxon>
        <taxon>Fungi</taxon>
        <taxon>Dikarya</taxon>
        <taxon>Basidiomycota</taxon>
        <taxon>Agaricomycotina</taxon>
        <taxon>Agaricomycetes</taxon>
        <taxon>Cantharellales</taxon>
        <taxon>Tulasnellaceae</taxon>
        <taxon>Tulasnella</taxon>
    </lineage>
</organism>
<feature type="repeat" description="Solcar" evidence="9">
    <location>
        <begin position="13"/>
        <end position="102"/>
    </location>
</feature>
<comment type="similarity">
    <text evidence="2 10">Belongs to the mitochondrial carrier (TC 2.A.29) family.</text>
</comment>
<name>A0A0C3LFT0_9AGAM</name>
<evidence type="ECO:0000256" key="9">
    <source>
        <dbReference type="PROSITE-ProRule" id="PRU00282"/>
    </source>
</evidence>
<dbReference type="InterPro" id="IPR044712">
    <property type="entry name" value="SLC25A32-like"/>
</dbReference>
<feature type="transmembrane region" description="Helical" evidence="12">
    <location>
        <begin position="73"/>
        <end position="95"/>
    </location>
</feature>
<dbReference type="Proteomes" id="UP000054248">
    <property type="component" value="Unassembled WGS sequence"/>
</dbReference>
<protein>
    <recommendedName>
        <fullName evidence="15">Mitochondrial carrier</fullName>
    </recommendedName>
</protein>
<dbReference type="GO" id="GO:0031966">
    <property type="term" value="C:mitochondrial membrane"/>
    <property type="evidence" value="ECO:0007669"/>
    <property type="project" value="UniProtKB-SubCell"/>
</dbReference>
<evidence type="ECO:0000256" key="4">
    <source>
        <dbReference type="ARBA" id="ARBA00022692"/>
    </source>
</evidence>
<evidence type="ECO:0008006" key="15">
    <source>
        <dbReference type="Google" id="ProtNLM"/>
    </source>
</evidence>
<comment type="subcellular location">
    <subcellularLocation>
        <location evidence="1">Mitochondrion membrane</location>
        <topology evidence="1">Multi-pass membrane protein</topology>
    </subcellularLocation>
</comment>
<dbReference type="InterPro" id="IPR002067">
    <property type="entry name" value="MCP"/>
</dbReference>
<keyword evidence="8 9" id="KW-0472">Membrane</keyword>
<evidence type="ECO:0000256" key="2">
    <source>
        <dbReference type="ARBA" id="ARBA00006375"/>
    </source>
</evidence>
<dbReference type="OrthoDB" id="10266426at2759"/>
<dbReference type="PROSITE" id="PS50920">
    <property type="entry name" value="SOLCAR"/>
    <property type="match status" value="3"/>
</dbReference>
<feature type="transmembrane region" description="Helical" evidence="12">
    <location>
        <begin position="180"/>
        <end position="202"/>
    </location>
</feature>
<keyword evidence="7" id="KW-0496">Mitochondrion</keyword>
<dbReference type="PRINTS" id="PR00926">
    <property type="entry name" value="MITOCARRIER"/>
</dbReference>
<dbReference type="GO" id="GO:0015215">
    <property type="term" value="F:nucleotide transmembrane transporter activity"/>
    <property type="evidence" value="ECO:0007669"/>
    <property type="project" value="UniProtKB-ARBA"/>
</dbReference>
<accession>A0A0C3LFT0</accession>
<feature type="transmembrane region" description="Helical" evidence="12">
    <location>
        <begin position="126"/>
        <end position="148"/>
    </location>
</feature>